<evidence type="ECO:0000256" key="6">
    <source>
        <dbReference type="ARBA" id="ARBA00022989"/>
    </source>
</evidence>
<keyword evidence="3" id="KW-1003">Cell membrane</keyword>
<dbReference type="GO" id="GO:0005886">
    <property type="term" value="C:plasma membrane"/>
    <property type="evidence" value="ECO:0007669"/>
    <property type="project" value="UniProtKB-SubCell"/>
</dbReference>
<evidence type="ECO:0000313" key="10">
    <source>
        <dbReference type="Proteomes" id="UP000824160"/>
    </source>
</evidence>
<keyword evidence="5" id="KW-0133">Cell shape</keyword>
<evidence type="ECO:0000256" key="3">
    <source>
        <dbReference type="ARBA" id="ARBA00022475"/>
    </source>
</evidence>
<keyword evidence="4 8" id="KW-0812">Transmembrane</keyword>
<protein>
    <submittedName>
        <fullName evidence="9">Rod shape-determining protein MreD</fullName>
    </submittedName>
</protein>
<evidence type="ECO:0000256" key="4">
    <source>
        <dbReference type="ARBA" id="ARBA00022692"/>
    </source>
</evidence>
<keyword evidence="7 8" id="KW-0472">Membrane</keyword>
<feature type="transmembrane region" description="Helical" evidence="8">
    <location>
        <begin position="107"/>
        <end position="131"/>
    </location>
</feature>
<reference evidence="9" key="2">
    <citation type="journal article" date="2021" name="PeerJ">
        <title>Extensive microbial diversity within the chicken gut microbiome revealed by metagenomics and culture.</title>
        <authorList>
            <person name="Gilroy R."/>
            <person name="Ravi A."/>
            <person name="Getino M."/>
            <person name="Pursley I."/>
            <person name="Horton D.L."/>
            <person name="Alikhan N.F."/>
            <person name="Baker D."/>
            <person name="Gharbi K."/>
            <person name="Hall N."/>
            <person name="Watson M."/>
            <person name="Adriaenssens E.M."/>
            <person name="Foster-Nyarko E."/>
            <person name="Jarju S."/>
            <person name="Secka A."/>
            <person name="Antonio M."/>
            <person name="Oren A."/>
            <person name="Chaudhuri R.R."/>
            <person name="La Ragione R."/>
            <person name="Hildebrand F."/>
            <person name="Pallen M.J."/>
        </authorList>
    </citation>
    <scope>NUCLEOTIDE SEQUENCE</scope>
    <source>
        <strain evidence="9">ChiBcec7-5410</strain>
    </source>
</reference>
<feature type="transmembrane region" description="Helical" evidence="8">
    <location>
        <begin position="76"/>
        <end position="95"/>
    </location>
</feature>
<comment type="caution">
    <text evidence="9">The sequence shown here is derived from an EMBL/GenBank/DDBJ whole genome shotgun (WGS) entry which is preliminary data.</text>
</comment>
<evidence type="ECO:0000256" key="8">
    <source>
        <dbReference type="SAM" id="Phobius"/>
    </source>
</evidence>
<gene>
    <name evidence="9" type="primary">mreD</name>
    <name evidence="9" type="ORF">IAC43_00280</name>
</gene>
<comment type="similarity">
    <text evidence="2">Belongs to the MreD family.</text>
</comment>
<organism evidence="9 10">
    <name type="scientific">Candidatus Faecivivens stercoripullorum</name>
    <dbReference type="NCBI Taxonomy" id="2840805"/>
    <lineage>
        <taxon>Bacteria</taxon>
        <taxon>Bacillati</taxon>
        <taxon>Bacillota</taxon>
        <taxon>Clostridia</taxon>
        <taxon>Eubacteriales</taxon>
        <taxon>Oscillospiraceae</taxon>
        <taxon>Oscillospiraceae incertae sedis</taxon>
        <taxon>Candidatus Faecivivens</taxon>
    </lineage>
</organism>
<accession>A0A9D1H4K4</accession>
<evidence type="ECO:0000256" key="1">
    <source>
        <dbReference type="ARBA" id="ARBA00004651"/>
    </source>
</evidence>
<name>A0A9D1H4K4_9FIRM</name>
<feature type="transmembrane region" description="Helical" evidence="8">
    <location>
        <begin position="143"/>
        <end position="161"/>
    </location>
</feature>
<dbReference type="AlphaFoldDB" id="A0A9D1H4K4"/>
<reference evidence="9" key="1">
    <citation type="submission" date="2020-10" db="EMBL/GenBank/DDBJ databases">
        <authorList>
            <person name="Gilroy R."/>
        </authorList>
    </citation>
    <scope>NUCLEOTIDE SEQUENCE</scope>
    <source>
        <strain evidence="9">ChiBcec7-5410</strain>
    </source>
</reference>
<dbReference type="GO" id="GO:0008360">
    <property type="term" value="P:regulation of cell shape"/>
    <property type="evidence" value="ECO:0007669"/>
    <property type="project" value="UniProtKB-KW"/>
</dbReference>
<dbReference type="EMBL" id="DVLW01000010">
    <property type="protein sequence ID" value="HIT93600.1"/>
    <property type="molecule type" value="Genomic_DNA"/>
</dbReference>
<evidence type="ECO:0000256" key="5">
    <source>
        <dbReference type="ARBA" id="ARBA00022960"/>
    </source>
</evidence>
<dbReference type="Pfam" id="PF04093">
    <property type="entry name" value="MreD"/>
    <property type="match status" value="1"/>
</dbReference>
<keyword evidence="6 8" id="KW-1133">Transmembrane helix</keyword>
<evidence type="ECO:0000256" key="7">
    <source>
        <dbReference type="ARBA" id="ARBA00023136"/>
    </source>
</evidence>
<sequence length="189" mass="20857">MTLRGRKMLKWTLRLILLLLLGGIQSSPAFPQIGGTRPMLLMTAGICAVLLETGIEAACGYAILAGLLWDVVEGRLLGFYGLMMLLVCAAAGWLVNNYLRVSMLNAVWMSGFGSVCCGLVCAEFYLFIWGYAQGTAMVVLAEIFWRGVYTALAAPVIYWLMKKIQSVSMGTVQSSLRLRASRMRNERKE</sequence>
<evidence type="ECO:0000256" key="2">
    <source>
        <dbReference type="ARBA" id="ARBA00007776"/>
    </source>
</evidence>
<comment type="subcellular location">
    <subcellularLocation>
        <location evidence="1">Cell membrane</location>
        <topology evidence="1">Multi-pass membrane protein</topology>
    </subcellularLocation>
</comment>
<dbReference type="Proteomes" id="UP000824160">
    <property type="component" value="Unassembled WGS sequence"/>
</dbReference>
<evidence type="ECO:0000313" key="9">
    <source>
        <dbReference type="EMBL" id="HIT93600.1"/>
    </source>
</evidence>
<proteinExistence type="inferred from homology"/>
<dbReference type="InterPro" id="IPR007227">
    <property type="entry name" value="Cell_shape_determining_MreD"/>
</dbReference>